<dbReference type="InterPro" id="IPR007110">
    <property type="entry name" value="Ig-like_dom"/>
</dbReference>
<keyword evidence="1" id="KW-0732">Signal</keyword>
<evidence type="ECO:0000259" key="6">
    <source>
        <dbReference type="PROSITE" id="PS50835"/>
    </source>
</evidence>
<evidence type="ECO:0000313" key="8">
    <source>
        <dbReference type="EnsemblMetazoa" id="HelroP193873"/>
    </source>
</evidence>
<dbReference type="Gene3D" id="2.60.40.10">
    <property type="entry name" value="Immunoglobulins"/>
    <property type="match status" value="3"/>
</dbReference>
<dbReference type="PANTHER" id="PTHR12231:SF253">
    <property type="entry name" value="DPR-INTERACTING PROTEIN ETA, ISOFORM B-RELATED"/>
    <property type="match status" value="1"/>
</dbReference>
<reference evidence="9" key="1">
    <citation type="submission" date="2012-12" db="EMBL/GenBank/DDBJ databases">
        <authorList>
            <person name="Hellsten U."/>
            <person name="Grimwood J."/>
            <person name="Chapman J.A."/>
            <person name="Shapiro H."/>
            <person name="Aerts A."/>
            <person name="Otillar R.P."/>
            <person name="Terry A.Y."/>
            <person name="Boore J.L."/>
            <person name="Simakov O."/>
            <person name="Marletaz F."/>
            <person name="Cho S.-J."/>
            <person name="Edsinger-Gonzales E."/>
            <person name="Havlak P."/>
            <person name="Kuo D.-H."/>
            <person name="Larsson T."/>
            <person name="Lv J."/>
            <person name="Arendt D."/>
            <person name="Savage R."/>
            <person name="Osoegawa K."/>
            <person name="de Jong P."/>
            <person name="Lindberg D.R."/>
            <person name="Seaver E.C."/>
            <person name="Weisblat D.A."/>
            <person name="Putnam N.H."/>
            <person name="Grigoriev I.V."/>
            <person name="Rokhsar D.S."/>
        </authorList>
    </citation>
    <scope>NUCLEOTIDE SEQUENCE</scope>
</reference>
<feature type="domain" description="Ig-like" evidence="6">
    <location>
        <begin position="329"/>
        <end position="423"/>
    </location>
</feature>
<dbReference type="EMBL" id="AMQM01007195">
    <property type="status" value="NOT_ANNOTATED_CDS"/>
    <property type="molecule type" value="Genomic_DNA"/>
</dbReference>
<dbReference type="OrthoDB" id="10012075at2759"/>
<gene>
    <name evidence="8" type="primary">20212803</name>
    <name evidence="7" type="ORF">HELRODRAFT_193873</name>
</gene>
<protein>
    <recommendedName>
        <fullName evidence="6">Ig-like domain-containing protein</fullName>
    </recommendedName>
</protein>
<dbReference type="InterPro" id="IPR013783">
    <property type="entry name" value="Ig-like_fold"/>
</dbReference>
<organism evidence="8 9">
    <name type="scientific">Helobdella robusta</name>
    <name type="common">Californian leech</name>
    <dbReference type="NCBI Taxonomy" id="6412"/>
    <lineage>
        <taxon>Eukaryota</taxon>
        <taxon>Metazoa</taxon>
        <taxon>Spiralia</taxon>
        <taxon>Lophotrochozoa</taxon>
        <taxon>Annelida</taxon>
        <taxon>Clitellata</taxon>
        <taxon>Hirudinea</taxon>
        <taxon>Rhynchobdellida</taxon>
        <taxon>Glossiphoniidae</taxon>
        <taxon>Helobdella</taxon>
    </lineage>
</organism>
<feature type="compositionally biased region" description="Low complexity" evidence="5">
    <location>
        <begin position="90"/>
        <end position="111"/>
    </location>
</feature>
<feature type="compositionally biased region" description="Basic and acidic residues" evidence="5">
    <location>
        <begin position="522"/>
        <end position="531"/>
    </location>
</feature>
<dbReference type="InParanoid" id="T1FVF7"/>
<dbReference type="EnsemblMetazoa" id="HelroT193873">
    <property type="protein sequence ID" value="HelroP193873"/>
    <property type="gene ID" value="HelroG193873"/>
</dbReference>
<dbReference type="STRING" id="6412.T1FVF7"/>
<evidence type="ECO:0000313" key="7">
    <source>
        <dbReference type="EMBL" id="ESN94014.1"/>
    </source>
</evidence>
<evidence type="ECO:0000256" key="3">
    <source>
        <dbReference type="ARBA" id="ARBA00023157"/>
    </source>
</evidence>
<feature type="domain" description="Ig-like" evidence="6">
    <location>
        <begin position="219"/>
        <end position="294"/>
    </location>
</feature>
<dbReference type="InterPro" id="IPR003598">
    <property type="entry name" value="Ig_sub2"/>
</dbReference>
<proteinExistence type="predicted"/>
<feature type="region of interest" description="Disordered" evidence="5">
    <location>
        <begin position="424"/>
        <end position="443"/>
    </location>
</feature>
<keyword evidence="4" id="KW-0393">Immunoglobulin domain</keyword>
<dbReference type="PROSITE" id="PS50835">
    <property type="entry name" value="IG_LIKE"/>
    <property type="match status" value="3"/>
</dbReference>
<dbReference type="RefSeq" id="XP_009027982.1">
    <property type="nucleotide sequence ID" value="XM_009029734.1"/>
</dbReference>
<dbReference type="InterPro" id="IPR003599">
    <property type="entry name" value="Ig_sub"/>
</dbReference>
<sequence>MSTVTENTNYVSSFLHKLYTFECNANGDEDNSLASVEHVWSVTTVAAGDTAVIHCSFDALFPQLKNGNIDWVKESPSDEKELQKQQQQKLQQQQQQFNTYRSSNNNNNAPNSRKRKRNQNNEESVNINPFLNSNNNNDNNNHNNYYFYQNFQDSQPTVIATGRNLAVKDKRFRVYRPHNSALSVLIIRRVRKSDGGYYRCNLAGSSTRHKYMILNVTDSKIESQTSEKETRVKVDNDVTLWCNASGYPVPIVYWTREDRNRTLPDGSHQYWGNGLFIKSATEYDSGVYVCYIDNFVKPVVHHKFSIIVEDNPWKLDGYKMRYDSHNWFPASTHDPLPVLGKSFLLMCETRGNPNPQPSITWYKGRDPVTNGKNYYIIDDSSDWKKNAVSSTLVIIRYGPQFEGRYVCLANNGFRIRKQKFLVADRPQHHHHHHDQSGNVVRKKDGQTIVATTAATTTTAAAAIVATPPTAKKYFDPKSSNNKFVNNDNNNSNNRKNVYKVNLNNNNNNNNNNKQDDDDDEIVSEHSGYDAD</sequence>
<evidence type="ECO:0000256" key="2">
    <source>
        <dbReference type="ARBA" id="ARBA00022737"/>
    </source>
</evidence>
<feature type="compositionally biased region" description="Low complexity" evidence="5">
    <location>
        <begin position="126"/>
        <end position="144"/>
    </location>
</feature>
<evidence type="ECO:0000313" key="9">
    <source>
        <dbReference type="Proteomes" id="UP000015101"/>
    </source>
</evidence>
<accession>T1FVF7</accession>
<dbReference type="eggNOG" id="KOG3510">
    <property type="taxonomic scope" value="Eukaryota"/>
</dbReference>
<dbReference type="KEGG" id="hro:HELRODRAFT_193873"/>
<evidence type="ECO:0000256" key="1">
    <source>
        <dbReference type="ARBA" id="ARBA00022729"/>
    </source>
</evidence>
<dbReference type="HOGENOM" id="CLU_513183_0_0_1"/>
<dbReference type="InterPro" id="IPR051170">
    <property type="entry name" value="Neural/epithelial_adhesion"/>
</dbReference>
<keyword evidence="3" id="KW-1015">Disulfide bond</keyword>
<feature type="compositionally biased region" description="Low complexity" evidence="5">
    <location>
        <begin position="477"/>
        <end position="512"/>
    </location>
</feature>
<dbReference type="GeneID" id="20212803"/>
<keyword evidence="9" id="KW-1185">Reference proteome</keyword>
<dbReference type="CTD" id="20212803"/>
<feature type="region of interest" description="Disordered" evidence="5">
    <location>
        <begin position="470"/>
        <end position="531"/>
    </location>
</feature>
<dbReference type="InterPro" id="IPR036179">
    <property type="entry name" value="Ig-like_dom_sf"/>
</dbReference>
<reference evidence="8" key="3">
    <citation type="submission" date="2015-06" db="UniProtKB">
        <authorList>
            <consortium name="EnsemblMetazoa"/>
        </authorList>
    </citation>
    <scope>IDENTIFICATION</scope>
</reference>
<feature type="domain" description="Ig-like" evidence="6">
    <location>
        <begin position="31"/>
        <end position="217"/>
    </location>
</feature>
<dbReference type="PANTHER" id="PTHR12231">
    <property type="entry name" value="CTX-RELATED TYPE I TRANSMEMBRANE PROTEIN"/>
    <property type="match status" value="1"/>
</dbReference>
<keyword evidence="2" id="KW-0677">Repeat</keyword>
<dbReference type="SMART" id="SM00409">
    <property type="entry name" value="IG"/>
    <property type="match status" value="3"/>
</dbReference>
<dbReference type="SUPFAM" id="SSF48726">
    <property type="entry name" value="Immunoglobulin"/>
    <property type="match status" value="3"/>
</dbReference>
<name>T1FVF7_HELRO</name>
<dbReference type="AlphaFoldDB" id="T1FVF7"/>
<reference evidence="7 9" key="2">
    <citation type="journal article" date="2013" name="Nature">
        <title>Insights into bilaterian evolution from three spiralian genomes.</title>
        <authorList>
            <person name="Simakov O."/>
            <person name="Marletaz F."/>
            <person name="Cho S.J."/>
            <person name="Edsinger-Gonzales E."/>
            <person name="Havlak P."/>
            <person name="Hellsten U."/>
            <person name="Kuo D.H."/>
            <person name="Larsson T."/>
            <person name="Lv J."/>
            <person name="Arendt D."/>
            <person name="Savage R."/>
            <person name="Osoegawa K."/>
            <person name="de Jong P."/>
            <person name="Grimwood J."/>
            <person name="Chapman J.A."/>
            <person name="Shapiro H."/>
            <person name="Aerts A."/>
            <person name="Otillar R.P."/>
            <person name="Terry A.Y."/>
            <person name="Boore J.L."/>
            <person name="Grigoriev I.V."/>
            <person name="Lindberg D.R."/>
            <person name="Seaver E.C."/>
            <person name="Weisblat D.A."/>
            <person name="Putnam N.H."/>
            <person name="Rokhsar D.S."/>
        </authorList>
    </citation>
    <scope>NUCLEOTIDE SEQUENCE</scope>
</reference>
<dbReference type="Pfam" id="PF13927">
    <property type="entry name" value="Ig_3"/>
    <property type="match status" value="2"/>
</dbReference>
<dbReference type="Proteomes" id="UP000015101">
    <property type="component" value="Unassembled WGS sequence"/>
</dbReference>
<feature type="region of interest" description="Disordered" evidence="5">
    <location>
        <begin position="90"/>
        <end position="144"/>
    </location>
</feature>
<evidence type="ECO:0000256" key="5">
    <source>
        <dbReference type="SAM" id="MobiDB-lite"/>
    </source>
</evidence>
<dbReference type="EMBL" id="KB097579">
    <property type="protein sequence ID" value="ESN94014.1"/>
    <property type="molecule type" value="Genomic_DNA"/>
</dbReference>
<dbReference type="SMART" id="SM00408">
    <property type="entry name" value="IGc2"/>
    <property type="match status" value="3"/>
</dbReference>
<evidence type="ECO:0000256" key="4">
    <source>
        <dbReference type="ARBA" id="ARBA00023319"/>
    </source>
</evidence>